<evidence type="ECO:0000256" key="1">
    <source>
        <dbReference type="ARBA" id="ARBA00004214"/>
    </source>
</evidence>
<dbReference type="PANTHER" id="PTHR21680">
    <property type="entry name" value="COILED-COIL DOMAIN-CONTAINING PROTEIN 124"/>
    <property type="match status" value="1"/>
</dbReference>
<feature type="domain" description="Coiled-coil" evidence="5">
    <location>
        <begin position="128"/>
        <end position="209"/>
    </location>
</feature>
<dbReference type="Pfam" id="PF06244">
    <property type="entry name" value="Ccdc124"/>
    <property type="match status" value="1"/>
</dbReference>
<protein>
    <recommendedName>
        <fullName evidence="5">Coiled-coil domain-containing protein</fullName>
    </recommendedName>
</protein>
<dbReference type="InterPro" id="IPR010422">
    <property type="entry name" value="Ccdc124/Oxs1"/>
</dbReference>
<proteinExistence type="inferred from homology"/>
<dbReference type="STRING" id="6573.A0A210QZH7"/>
<evidence type="ECO:0000256" key="2">
    <source>
        <dbReference type="ARBA" id="ARBA00008296"/>
    </source>
</evidence>
<dbReference type="PANTHER" id="PTHR21680:SF0">
    <property type="entry name" value="COILED-COIL DOMAIN-CONTAINING PROTEIN 124"/>
    <property type="match status" value="1"/>
</dbReference>
<gene>
    <name evidence="6" type="ORF">KP79_PYT15190</name>
</gene>
<evidence type="ECO:0000256" key="3">
    <source>
        <dbReference type="ARBA" id="ARBA00023054"/>
    </source>
</evidence>
<dbReference type="GO" id="GO:0006366">
    <property type="term" value="P:transcription by RNA polymerase II"/>
    <property type="evidence" value="ECO:0007669"/>
    <property type="project" value="TreeGrafter"/>
</dbReference>
<feature type="compositionally biased region" description="Basic and acidic residues" evidence="4">
    <location>
        <begin position="24"/>
        <end position="33"/>
    </location>
</feature>
<feature type="compositionally biased region" description="Basic and acidic residues" evidence="4">
    <location>
        <begin position="41"/>
        <end position="82"/>
    </location>
</feature>
<feature type="region of interest" description="Disordered" evidence="4">
    <location>
        <begin position="1"/>
        <end position="95"/>
    </location>
</feature>
<evidence type="ECO:0000256" key="4">
    <source>
        <dbReference type="SAM" id="MobiDB-lite"/>
    </source>
</evidence>
<dbReference type="AlphaFoldDB" id="A0A210QZH7"/>
<organism evidence="6 7">
    <name type="scientific">Mizuhopecten yessoensis</name>
    <name type="common">Japanese scallop</name>
    <name type="synonym">Patinopecten yessoensis</name>
    <dbReference type="NCBI Taxonomy" id="6573"/>
    <lineage>
        <taxon>Eukaryota</taxon>
        <taxon>Metazoa</taxon>
        <taxon>Spiralia</taxon>
        <taxon>Lophotrochozoa</taxon>
        <taxon>Mollusca</taxon>
        <taxon>Bivalvia</taxon>
        <taxon>Autobranchia</taxon>
        <taxon>Pteriomorphia</taxon>
        <taxon>Pectinida</taxon>
        <taxon>Pectinoidea</taxon>
        <taxon>Pectinidae</taxon>
        <taxon>Mizuhopecten</taxon>
    </lineage>
</organism>
<evidence type="ECO:0000313" key="6">
    <source>
        <dbReference type="EMBL" id="OWF54127.1"/>
    </source>
</evidence>
<accession>A0A210QZH7</accession>
<dbReference type="Proteomes" id="UP000242188">
    <property type="component" value="Unassembled WGS sequence"/>
</dbReference>
<dbReference type="GO" id="GO:0003713">
    <property type="term" value="F:transcription coactivator activity"/>
    <property type="evidence" value="ECO:0007669"/>
    <property type="project" value="TreeGrafter"/>
</dbReference>
<keyword evidence="3" id="KW-0175">Coiled coil</keyword>
<evidence type="ECO:0000313" key="7">
    <source>
        <dbReference type="Proteomes" id="UP000242188"/>
    </source>
</evidence>
<dbReference type="EMBL" id="NEDP02001165">
    <property type="protein sequence ID" value="OWF54127.1"/>
    <property type="molecule type" value="Genomic_DNA"/>
</dbReference>
<feature type="compositionally biased region" description="Low complexity" evidence="4">
    <location>
        <begin position="83"/>
        <end position="93"/>
    </location>
</feature>
<sequence>MPKKFKGENSKAVGAKARKAAVQHAEKEKKDQALEDEYWRDDDKLNAKKLQRKDDKEKKRMEQLERKKELQKLHDEEMEGMKSKVSSGGSSKVTRAQIEDQIVTEKRIADAATAKSNALPEEAPLEDNVNRLIPTDGEARSVDDALSVLSVKEPEIDMHPEKRVKAAYQKYEDERLPQLKKVNPNLRLSQLKQMLRKDWMKSPENPFNQRLMQS</sequence>
<keyword evidence="7" id="KW-1185">Reference proteome</keyword>
<comment type="similarity">
    <text evidence="2">Belongs to the CCDC124 family.</text>
</comment>
<dbReference type="GO" id="GO:0005634">
    <property type="term" value="C:nucleus"/>
    <property type="evidence" value="ECO:0007669"/>
    <property type="project" value="TreeGrafter"/>
</dbReference>
<comment type="subcellular location">
    <subcellularLocation>
        <location evidence="1">Midbody</location>
    </subcellularLocation>
</comment>
<comment type="caution">
    <text evidence="6">The sequence shown here is derived from an EMBL/GenBank/DDBJ whole genome shotgun (WGS) entry which is preliminary data.</text>
</comment>
<dbReference type="InterPro" id="IPR054414">
    <property type="entry name" value="Ccdc124/Oxs1_C"/>
</dbReference>
<name>A0A210QZH7_MIZYE</name>
<dbReference type="GO" id="GO:0030496">
    <property type="term" value="C:midbody"/>
    <property type="evidence" value="ECO:0007669"/>
    <property type="project" value="UniProtKB-SubCell"/>
</dbReference>
<reference evidence="6 7" key="1">
    <citation type="journal article" date="2017" name="Nat. Ecol. Evol.">
        <title>Scallop genome provides insights into evolution of bilaterian karyotype and development.</title>
        <authorList>
            <person name="Wang S."/>
            <person name="Zhang J."/>
            <person name="Jiao W."/>
            <person name="Li J."/>
            <person name="Xun X."/>
            <person name="Sun Y."/>
            <person name="Guo X."/>
            <person name="Huan P."/>
            <person name="Dong B."/>
            <person name="Zhang L."/>
            <person name="Hu X."/>
            <person name="Sun X."/>
            <person name="Wang J."/>
            <person name="Zhao C."/>
            <person name="Wang Y."/>
            <person name="Wang D."/>
            <person name="Huang X."/>
            <person name="Wang R."/>
            <person name="Lv J."/>
            <person name="Li Y."/>
            <person name="Zhang Z."/>
            <person name="Liu B."/>
            <person name="Lu W."/>
            <person name="Hui Y."/>
            <person name="Liang J."/>
            <person name="Zhou Z."/>
            <person name="Hou R."/>
            <person name="Li X."/>
            <person name="Liu Y."/>
            <person name="Li H."/>
            <person name="Ning X."/>
            <person name="Lin Y."/>
            <person name="Zhao L."/>
            <person name="Xing Q."/>
            <person name="Dou J."/>
            <person name="Li Y."/>
            <person name="Mao J."/>
            <person name="Guo H."/>
            <person name="Dou H."/>
            <person name="Li T."/>
            <person name="Mu C."/>
            <person name="Jiang W."/>
            <person name="Fu Q."/>
            <person name="Fu X."/>
            <person name="Miao Y."/>
            <person name="Liu J."/>
            <person name="Yu Q."/>
            <person name="Li R."/>
            <person name="Liao H."/>
            <person name="Li X."/>
            <person name="Kong Y."/>
            <person name="Jiang Z."/>
            <person name="Chourrout D."/>
            <person name="Li R."/>
            <person name="Bao Z."/>
        </authorList>
    </citation>
    <scope>NUCLEOTIDE SEQUENCE [LARGE SCALE GENOMIC DNA]</scope>
    <source>
        <strain evidence="6 7">PY_sf001</strain>
    </source>
</reference>
<evidence type="ECO:0000259" key="5">
    <source>
        <dbReference type="Pfam" id="PF06244"/>
    </source>
</evidence>
<dbReference type="OrthoDB" id="76412at2759"/>